<feature type="compositionally biased region" description="Polar residues" evidence="2">
    <location>
        <begin position="548"/>
        <end position="569"/>
    </location>
</feature>
<feature type="compositionally biased region" description="Polar residues" evidence="2">
    <location>
        <begin position="749"/>
        <end position="760"/>
    </location>
</feature>
<dbReference type="STRING" id="945553.A0A0D2LMN4"/>
<feature type="compositionally biased region" description="Basic and acidic residues" evidence="2">
    <location>
        <begin position="18"/>
        <end position="29"/>
    </location>
</feature>
<sequence length="760" mass="80516">MDDRLSQYSDSPSVYARPFDDDHYPEHGARRPPHGPASMLDLDDDPRSPYADTLADDDDDDAEHPPDDAGHAARLSYLGPKMRFHSRAPWEMDGEPLAEEDEDTHHLAAGLPFGRSKHGHGAASPRPSFQGARPSGESSRSHIPPKRSFETINSQISYPLGALYTLAHESMSATALARPKETLRSKFSLGRLRPDTPAGSQQPPPLPPPSPARSRFQTTPPPFDNSMHPYANPDNAAYTDDDDRTSYPNSLYAPSRNDSSMTVTETFSGDSFGRASARSAAAAPTLTPDSSLSSLAPRPRASAITAKSISAPVPVASLPEPERQDNFHLHPHGVPLGASLPGWHERDAPPAFSLISLEEARAQRMRSATATSDAPRASSSSAASQAHLSASYDDGDAASIATESSPFGSLTSRARGRSISAGAAKAKSALHTIVGQPKNEHRREPEPPLPSPSGQAKTLKHKKSGFMRLFNAGKAQERDDRDEPQTPPPVPALPEHAQPRPAKPGVQRIPVPSLSASLVAAAEAHSADDGAWSAAALSRSPKRVPPTLSITTAPTRVSSDQQQFAASTSAAHSYARPWATADQQPQSAPANVTSFPALRLRPVSTLFSAHFGDHIVPLDDDDGGESAGARSSGDTDADAPEPALDTPRSSSPGVRTSPLVRASSEHGVAVDGGALGAALHAQQILGTKSAEQRQIRELEGRVRDLQAELQTLRGRNGDAFCVHCGRGKRPPPAASLGPSSVVNRPRARTGTSSRFGSALP</sequence>
<protein>
    <submittedName>
        <fullName evidence="3">Uncharacterized protein</fullName>
    </submittedName>
</protein>
<feature type="region of interest" description="Disordered" evidence="2">
    <location>
        <begin position="418"/>
        <end position="509"/>
    </location>
</feature>
<feature type="compositionally biased region" description="Low complexity" evidence="2">
    <location>
        <begin position="418"/>
        <end position="429"/>
    </location>
</feature>
<feature type="region of interest" description="Disordered" evidence="2">
    <location>
        <begin position="617"/>
        <end position="665"/>
    </location>
</feature>
<keyword evidence="1" id="KW-0175">Coiled coil</keyword>
<keyword evidence="4" id="KW-1185">Reference proteome</keyword>
<name>A0A0D2LMN4_HYPSF</name>
<dbReference type="AlphaFoldDB" id="A0A0D2LMN4"/>
<reference evidence="4" key="1">
    <citation type="submission" date="2014-04" db="EMBL/GenBank/DDBJ databases">
        <title>Evolutionary Origins and Diversification of the Mycorrhizal Mutualists.</title>
        <authorList>
            <consortium name="DOE Joint Genome Institute"/>
            <consortium name="Mycorrhizal Genomics Consortium"/>
            <person name="Kohler A."/>
            <person name="Kuo A."/>
            <person name="Nagy L.G."/>
            <person name="Floudas D."/>
            <person name="Copeland A."/>
            <person name="Barry K.W."/>
            <person name="Cichocki N."/>
            <person name="Veneault-Fourrey C."/>
            <person name="LaButti K."/>
            <person name="Lindquist E.A."/>
            <person name="Lipzen A."/>
            <person name="Lundell T."/>
            <person name="Morin E."/>
            <person name="Murat C."/>
            <person name="Riley R."/>
            <person name="Ohm R."/>
            <person name="Sun H."/>
            <person name="Tunlid A."/>
            <person name="Henrissat B."/>
            <person name="Grigoriev I.V."/>
            <person name="Hibbett D.S."/>
            <person name="Martin F."/>
        </authorList>
    </citation>
    <scope>NUCLEOTIDE SEQUENCE [LARGE SCALE GENOMIC DNA]</scope>
    <source>
        <strain evidence="4">FD-334 SS-4</strain>
    </source>
</reference>
<feature type="region of interest" description="Disordered" evidence="2">
    <location>
        <begin position="1"/>
        <end position="150"/>
    </location>
</feature>
<organism evidence="3 4">
    <name type="scientific">Hypholoma sublateritium (strain FD-334 SS-4)</name>
    <dbReference type="NCBI Taxonomy" id="945553"/>
    <lineage>
        <taxon>Eukaryota</taxon>
        <taxon>Fungi</taxon>
        <taxon>Dikarya</taxon>
        <taxon>Basidiomycota</taxon>
        <taxon>Agaricomycotina</taxon>
        <taxon>Agaricomycetes</taxon>
        <taxon>Agaricomycetidae</taxon>
        <taxon>Agaricales</taxon>
        <taxon>Agaricineae</taxon>
        <taxon>Strophariaceae</taxon>
        <taxon>Hypholoma</taxon>
    </lineage>
</organism>
<feature type="compositionally biased region" description="Acidic residues" evidence="2">
    <location>
        <begin position="92"/>
        <end position="102"/>
    </location>
</feature>
<feature type="region of interest" description="Disordered" evidence="2">
    <location>
        <begin position="726"/>
        <end position="760"/>
    </location>
</feature>
<gene>
    <name evidence="3" type="ORF">HYPSUDRAFT_50738</name>
</gene>
<feature type="compositionally biased region" description="Basic and acidic residues" evidence="2">
    <location>
        <begin position="475"/>
        <end position="484"/>
    </location>
</feature>
<dbReference type="EMBL" id="KN817519">
    <property type="protein sequence ID" value="KJA29287.1"/>
    <property type="molecule type" value="Genomic_DNA"/>
</dbReference>
<dbReference type="OMA" id="HSRAPWE"/>
<feature type="compositionally biased region" description="Polar residues" evidence="2">
    <location>
        <begin position="1"/>
        <end position="12"/>
    </location>
</feature>
<accession>A0A0D2LMN4</accession>
<evidence type="ECO:0000256" key="1">
    <source>
        <dbReference type="SAM" id="Coils"/>
    </source>
</evidence>
<feature type="compositionally biased region" description="Polar residues" evidence="2">
    <location>
        <begin position="256"/>
        <end position="265"/>
    </location>
</feature>
<evidence type="ECO:0000313" key="3">
    <source>
        <dbReference type="EMBL" id="KJA29287.1"/>
    </source>
</evidence>
<dbReference type="OrthoDB" id="2565072at2759"/>
<feature type="region of interest" description="Disordered" evidence="2">
    <location>
        <begin position="190"/>
        <end position="265"/>
    </location>
</feature>
<evidence type="ECO:0000313" key="4">
    <source>
        <dbReference type="Proteomes" id="UP000054270"/>
    </source>
</evidence>
<feature type="region of interest" description="Disordered" evidence="2">
    <location>
        <begin position="523"/>
        <end position="569"/>
    </location>
</feature>
<feature type="compositionally biased region" description="Low complexity" evidence="2">
    <location>
        <begin position="367"/>
        <end position="388"/>
    </location>
</feature>
<feature type="region of interest" description="Disordered" evidence="2">
    <location>
        <begin position="364"/>
        <end position="388"/>
    </location>
</feature>
<proteinExistence type="predicted"/>
<evidence type="ECO:0000256" key="2">
    <source>
        <dbReference type="SAM" id="MobiDB-lite"/>
    </source>
</evidence>
<dbReference type="Proteomes" id="UP000054270">
    <property type="component" value="Unassembled WGS sequence"/>
</dbReference>
<feature type="coiled-coil region" evidence="1">
    <location>
        <begin position="688"/>
        <end position="715"/>
    </location>
</feature>
<feature type="compositionally biased region" description="Pro residues" evidence="2">
    <location>
        <begin position="202"/>
        <end position="211"/>
    </location>
</feature>